<comment type="caution">
    <text evidence="4">The sequence shown here is derived from an EMBL/GenBank/DDBJ whole genome shotgun (WGS) entry which is preliminary data.</text>
</comment>
<accession>A0ABS5BJM6</accession>
<evidence type="ECO:0000256" key="2">
    <source>
        <dbReference type="SAM" id="SignalP"/>
    </source>
</evidence>
<feature type="signal peptide" evidence="2">
    <location>
        <begin position="1"/>
        <end position="17"/>
    </location>
</feature>
<dbReference type="EMBL" id="JAGKQQ010000001">
    <property type="protein sequence ID" value="MBP3953894.1"/>
    <property type="molecule type" value="Genomic_DNA"/>
</dbReference>
<dbReference type="PANTHER" id="PTHR42852">
    <property type="entry name" value="THIOL:DISULFIDE INTERCHANGE PROTEIN DSBE"/>
    <property type="match status" value="1"/>
</dbReference>
<evidence type="ECO:0000259" key="3">
    <source>
        <dbReference type="PROSITE" id="PS51352"/>
    </source>
</evidence>
<feature type="compositionally biased region" description="Low complexity" evidence="1">
    <location>
        <begin position="256"/>
        <end position="269"/>
    </location>
</feature>
<feature type="compositionally biased region" description="Polar residues" evidence="1">
    <location>
        <begin position="77"/>
        <end position="86"/>
    </location>
</feature>
<dbReference type="InterPro" id="IPR013766">
    <property type="entry name" value="Thioredoxin_domain"/>
</dbReference>
<protein>
    <submittedName>
        <fullName evidence="4">Redoxin domain-containing protein</fullName>
    </submittedName>
</protein>
<dbReference type="InterPro" id="IPR000866">
    <property type="entry name" value="AhpC/TSA"/>
</dbReference>
<dbReference type="SUPFAM" id="SSF49464">
    <property type="entry name" value="Carboxypeptidase regulatory domain-like"/>
    <property type="match status" value="1"/>
</dbReference>
<dbReference type="PROSITE" id="PS51257">
    <property type="entry name" value="PROKAR_LIPOPROTEIN"/>
    <property type="match status" value="1"/>
</dbReference>
<evidence type="ECO:0000313" key="4">
    <source>
        <dbReference type="EMBL" id="MBP3953894.1"/>
    </source>
</evidence>
<dbReference type="SUPFAM" id="SSF52833">
    <property type="entry name" value="Thioredoxin-like"/>
    <property type="match status" value="1"/>
</dbReference>
<sequence length="471" mass="48615">MRLAGTGLIVAAILALAGCKTADKSGDKSPTGLGAGRLKTKDANKDGRDTKGDLAKNTPPTWLENMDRLPGAGTGVPKSTGSTNPKDPNFDPRTAAQGALGGRVLDPNGKPAPNVYVRIEQLGVPANPFEIGVYTDNGGYFLSNSLLPGKSYEVTASAKLDGKPLSGSAQTKAPNATLLLLLRDDTLAPAGTFPPEPKPAEKGSDYIPPMGGTSAPAQPKPSGGAWGPAGPTTGVPPATIGGTGGTPPVKPPSVAPPSSVVPQPDDLVPSPKPVRPESTADGPKDPFKPPVTNIPNPEGPPPVPKLPKLPPPINPVGGSGSSMGTNGVRAIDKFTLLDPIERIWDSDSTDAGSLVLLEFMTASCQHCPKVIPILKDLQSRYGANGLQVVGVLCDDLPQKERAAAAGKYAQDYNLNYAVFIEPVKAGSVRDRLGVERYPTVVLLNSTGKVLWNGHPGETAKLEAAIKQGLSK</sequence>
<dbReference type="Pfam" id="PF00578">
    <property type="entry name" value="AhpC-TSA"/>
    <property type="match status" value="1"/>
</dbReference>
<proteinExistence type="predicted"/>
<dbReference type="Proteomes" id="UP000676565">
    <property type="component" value="Unassembled WGS sequence"/>
</dbReference>
<feature type="region of interest" description="Disordered" evidence="1">
    <location>
        <begin position="188"/>
        <end position="325"/>
    </location>
</feature>
<dbReference type="InterPro" id="IPR050553">
    <property type="entry name" value="Thioredoxin_ResA/DsbE_sf"/>
</dbReference>
<dbReference type="InterPro" id="IPR036249">
    <property type="entry name" value="Thioredoxin-like_sf"/>
</dbReference>
<feature type="compositionally biased region" description="Low complexity" evidence="1">
    <location>
        <begin position="220"/>
        <end position="240"/>
    </location>
</feature>
<keyword evidence="5" id="KW-1185">Reference proteome</keyword>
<dbReference type="CDD" id="cd02966">
    <property type="entry name" value="TlpA_like_family"/>
    <property type="match status" value="1"/>
</dbReference>
<evidence type="ECO:0000313" key="5">
    <source>
        <dbReference type="Proteomes" id="UP000676565"/>
    </source>
</evidence>
<dbReference type="Gene3D" id="3.40.30.10">
    <property type="entry name" value="Glutaredoxin"/>
    <property type="match status" value="1"/>
</dbReference>
<feature type="compositionally biased region" description="Pro residues" evidence="1">
    <location>
        <begin position="297"/>
        <end position="314"/>
    </location>
</feature>
<dbReference type="Gene3D" id="2.60.40.1120">
    <property type="entry name" value="Carboxypeptidase-like, regulatory domain"/>
    <property type="match status" value="1"/>
</dbReference>
<dbReference type="PANTHER" id="PTHR42852:SF13">
    <property type="entry name" value="PROTEIN DIPZ"/>
    <property type="match status" value="1"/>
</dbReference>
<organism evidence="4 5">
    <name type="scientific">Gemmata palustris</name>
    <dbReference type="NCBI Taxonomy" id="2822762"/>
    <lineage>
        <taxon>Bacteria</taxon>
        <taxon>Pseudomonadati</taxon>
        <taxon>Planctomycetota</taxon>
        <taxon>Planctomycetia</taxon>
        <taxon>Gemmatales</taxon>
        <taxon>Gemmataceae</taxon>
        <taxon>Gemmata</taxon>
    </lineage>
</organism>
<keyword evidence="2" id="KW-0732">Signal</keyword>
<reference evidence="4 5" key="1">
    <citation type="submission" date="2021-04" db="EMBL/GenBank/DDBJ databases">
        <authorList>
            <person name="Ivanova A."/>
        </authorList>
    </citation>
    <scope>NUCLEOTIDE SEQUENCE [LARGE SCALE GENOMIC DNA]</scope>
    <source>
        <strain evidence="4 5">G18</strain>
    </source>
</reference>
<dbReference type="InterPro" id="IPR008969">
    <property type="entry name" value="CarboxyPept-like_regulatory"/>
</dbReference>
<dbReference type="RefSeq" id="WP_210651833.1">
    <property type="nucleotide sequence ID" value="NZ_JAGKQQ010000001.1"/>
</dbReference>
<feature type="chain" id="PRO_5045206036" evidence="2">
    <location>
        <begin position="18"/>
        <end position="471"/>
    </location>
</feature>
<feature type="region of interest" description="Disordered" evidence="1">
    <location>
        <begin position="21"/>
        <end position="107"/>
    </location>
</feature>
<feature type="compositionally biased region" description="Basic and acidic residues" evidence="1">
    <location>
        <begin position="39"/>
        <end position="54"/>
    </location>
</feature>
<dbReference type="PROSITE" id="PS51352">
    <property type="entry name" value="THIOREDOXIN_2"/>
    <property type="match status" value="1"/>
</dbReference>
<evidence type="ECO:0000256" key="1">
    <source>
        <dbReference type="SAM" id="MobiDB-lite"/>
    </source>
</evidence>
<name>A0ABS5BJM6_9BACT</name>
<feature type="domain" description="Thioredoxin" evidence="3">
    <location>
        <begin position="295"/>
        <end position="470"/>
    </location>
</feature>
<gene>
    <name evidence="4" type="ORF">J8F10_01080</name>
</gene>